<dbReference type="Pfam" id="PF04828">
    <property type="entry name" value="GFA"/>
    <property type="match status" value="1"/>
</dbReference>
<evidence type="ECO:0000313" key="7">
    <source>
        <dbReference type="Proteomes" id="UP001365128"/>
    </source>
</evidence>
<evidence type="ECO:0000256" key="2">
    <source>
        <dbReference type="ARBA" id="ARBA00022723"/>
    </source>
</evidence>
<reference evidence="6 7" key="1">
    <citation type="submission" date="2024-04" db="EMBL/GenBank/DDBJ databases">
        <title>Phyllosticta paracitricarpa is synonymous to the EU quarantine fungus P. citricarpa based on phylogenomic analyses.</title>
        <authorList>
            <consortium name="Lawrence Berkeley National Laboratory"/>
            <person name="Van Ingen-Buijs V.A."/>
            <person name="Van Westerhoven A.C."/>
            <person name="Haridas S."/>
            <person name="Skiadas P."/>
            <person name="Martin F."/>
            <person name="Groenewald J.Z."/>
            <person name="Crous P.W."/>
            <person name="Seidl M.F."/>
        </authorList>
    </citation>
    <scope>NUCLEOTIDE SEQUENCE [LARGE SCALE GENOMIC DNA]</scope>
    <source>
        <strain evidence="6 7">CBS 122670</strain>
    </source>
</reference>
<comment type="similarity">
    <text evidence="1">Belongs to the Gfa family.</text>
</comment>
<keyword evidence="3" id="KW-0862">Zinc</keyword>
<protein>
    <submittedName>
        <fullName evidence="6">Mss4-like protein</fullName>
    </submittedName>
</protein>
<dbReference type="InterPro" id="IPR006913">
    <property type="entry name" value="CENP-V/GFA"/>
</dbReference>
<sequence>MTVTGGCACGNIKYSFEGDPNGAALCHCTACRRSSNSTYSLNLMISEDSFKLASGSPKTWSRVGESGGKVTNHFCPECGTLLFVKGEMLAGTTLVKGGTLDDLSLIDRNEKYKPGVELYSKSKFSWLPDLPGVHKVESMS</sequence>
<accession>A0ABR1M7L6</accession>
<organism evidence="6 7">
    <name type="scientific">Phyllosticta citricarpa</name>
    <dbReference type="NCBI Taxonomy" id="55181"/>
    <lineage>
        <taxon>Eukaryota</taxon>
        <taxon>Fungi</taxon>
        <taxon>Dikarya</taxon>
        <taxon>Ascomycota</taxon>
        <taxon>Pezizomycotina</taxon>
        <taxon>Dothideomycetes</taxon>
        <taxon>Dothideomycetes incertae sedis</taxon>
        <taxon>Botryosphaeriales</taxon>
        <taxon>Phyllostictaceae</taxon>
        <taxon>Phyllosticta</taxon>
    </lineage>
</organism>
<evidence type="ECO:0000259" key="5">
    <source>
        <dbReference type="PROSITE" id="PS51891"/>
    </source>
</evidence>
<feature type="domain" description="CENP-V/GFA" evidence="5">
    <location>
        <begin position="3"/>
        <end position="120"/>
    </location>
</feature>
<evidence type="ECO:0000313" key="6">
    <source>
        <dbReference type="EMBL" id="KAK7543835.1"/>
    </source>
</evidence>
<evidence type="ECO:0000256" key="1">
    <source>
        <dbReference type="ARBA" id="ARBA00005495"/>
    </source>
</evidence>
<comment type="caution">
    <text evidence="6">The sequence shown here is derived from an EMBL/GenBank/DDBJ whole genome shotgun (WGS) entry which is preliminary data.</text>
</comment>
<proteinExistence type="inferred from homology"/>
<dbReference type="PANTHER" id="PTHR33337:SF30">
    <property type="entry name" value="DUF636 DOMAIN PROTEIN (AFU_ORTHOLOGUE AFUA_1G03180)"/>
    <property type="match status" value="1"/>
</dbReference>
<keyword evidence="4" id="KW-0456">Lyase</keyword>
<dbReference type="EMBL" id="JBBPDW010000019">
    <property type="protein sequence ID" value="KAK7543835.1"/>
    <property type="molecule type" value="Genomic_DNA"/>
</dbReference>
<keyword evidence="7" id="KW-1185">Reference proteome</keyword>
<keyword evidence="2" id="KW-0479">Metal-binding</keyword>
<evidence type="ECO:0000256" key="4">
    <source>
        <dbReference type="ARBA" id="ARBA00023239"/>
    </source>
</evidence>
<dbReference type="PROSITE" id="PS51891">
    <property type="entry name" value="CENP_V_GFA"/>
    <property type="match status" value="1"/>
</dbReference>
<evidence type="ECO:0000256" key="3">
    <source>
        <dbReference type="ARBA" id="ARBA00022833"/>
    </source>
</evidence>
<dbReference type="PANTHER" id="PTHR33337">
    <property type="entry name" value="GFA DOMAIN-CONTAINING PROTEIN"/>
    <property type="match status" value="1"/>
</dbReference>
<dbReference type="Proteomes" id="UP001365128">
    <property type="component" value="Unassembled WGS sequence"/>
</dbReference>
<name>A0ABR1M7L6_9PEZI</name>
<dbReference type="SUPFAM" id="SSF51316">
    <property type="entry name" value="Mss4-like"/>
    <property type="match status" value="1"/>
</dbReference>
<dbReference type="Gene3D" id="3.90.1590.10">
    <property type="entry name" value="glutathione-dependent formaldehyde- activating enzyme (gfa)"/>
    <property type="match status" value="1"/>
</dbReference>
<gene>
    <name evidence="6" type="ORF">IWX46DRAFT_126482</name>
</gene>
<dbReference type="InterPro" id="IPR011057">
    <property type="entry name" value="Mss4-like_sf"/>
</dbReference>